<organism evidence="2 3">
    <name type="scientific">Phanerochaete sordida</name>
    <dbReference type="NCBI Taxonomy" id="48140"/>
    <lineage>
        <taxon>Eukaryota</taxon>
        <taxon>Fungi</taxon>
        <taxon>Dikarya</taxon>
        <taxon>Basidiomycota</taxon>
        <taxon>Agaricomycotina</taxon>
        <taxon>Agaricomycetes</taxon>
        <taxon>Polyporales</taxon>
        <taxon>Phanerochaetaceae</taxon>
        <taxon>Phanerochaete</taxon>
    </lineage>
</organism>
<evidence type="ECO:0000313" key="3">
    <source>
        <dbReference type="Proteomes" id="UP000703269"/>
    </source>
</evidence>
<keyword evidence="3" id="KW-1185">Reference proteome</keyword>
<proteinExistence type="predicted"/>
<dbReference type="OrthoDB" id="3223195at2759"/>
<evidence type="ECO:0000313" key="2">
    <source>
        <dbReference type="EMBL" id="GJE85906.1"/>
    </source>
</evidence>
<dbReference type="AlphaFoldDB" id="A0A9P3G0D9"/>
<feature type="transmembrane region" description="Helical" evidence="1">
    <location>
        <begin position="294"/>
        <end position="315"/>
    </location>
</feature>
<sequence length="413" mass="45170">MAYNDSLSLTYAMDIWDQLYQYFITPEDAAGGRHPLRSSAIASTCQGSTTAGGIFFVSGTGQTDTGVNGETIGSFVTYAPLNPRRTKFSQPHLVFLLTWPQLLEIKHCTVSNALLSYNSGHFLDGLAEISSRNQTWVPFLNRLVSTTIPSIQWTSSDGIISEDQNAKVEQFDFSRPLKTFIIRGLFTAWSYSDPNSAMAQYIQAYTTVQYNALQDLATVPGSNVYSSAWSGPPLQRLTAWGQLSALEVMRAAYGFSLNNLDSTISPTSTASPAPSGSPSALVSSDSPSHFSKTALLGAVIGGVALLALVVAIFLWRRHQLRQILRGGTQHLPLSRAQSNSSLRNMQPLDVTHDIQAIEPIGSSIFADPGIGCSLTRPDSQEVRESDKKRDLLLRMLFGQSRYEEEVPPSYAER</sequence>
<name>A0A9P3G0D9_9APHY</name>
<dbReference type="EMBL" id="BPQB01000003">
    <property type="protein sequence ID" value="GJE85906.1"/>
    <property type="molecule type" value="Genomic_DNA"/>
</dbReference>
<evidence type="ECO:0000256" key="1">
    <source>
        <dbReference type="SAM" id="Phobius"/>
    </source>
</evidence>
<accession>A0A9P3G0D9</accession>
<gene>
    <name evidence="2" type="ORF">PsYK624_019850</name>
</gene>
<dbReference type="Gene3D" id="1.50.10.20">
    <property type="match status" value="1"/>
</dbReference>
<keyword evidence="1" id="KW-1133">Transmembrane helix</keyword>
<comment type="caution">
    <text evidence="2">The sequence shown here is derived from an EMBL/GenBank/DDBJ whole genome shotgun (WGS) entry which is preliminary data.</text>
</comment>
<protein>
    <submittedName>
        <fullName evidence="2">Uncharacterized protein</fullName>
    </submittedName>
</protein>
<dbReference type="CDD" id="cd12087">
    <property type="entry name" value="TM_EGFR-like"/>
    <property type="match status" value="1"/>
</dbReference>
<keyword evidence="1" id="KW-0812">Transmembrane</keyword>
<keyword evidence="1" id="KW-0472">Membrane</keyword>
<reference evidence="2 3" key="1">
    <citation type="submission" date="2021-08" db="EMBL/GenBank/DDBJ databases">
        <title>Draft Genome Sequence of Phanerochaete sordida strain YK-624.</title>
        <authorList>
            <person name="Mori T."/>
            <person name="Dohra H."/>
            <person name="Suzuki T."/>
            <person name="Kawagishi H."/>
            <person name="Hirai H."/>
        </authorList>
    </citation>
    <scope>NUCLEOTIDE SEQUENCE [LARGE SCALE GENOMIC DNA]</scope>
    <source>
        <strain evidence="2 3">YK-624</strain>
    </source>
</reference>
<dbReference type="Proteomes" id="UP000703269">
    <property type="component" value="Unassembled WGS sequence"/>
</dbReference>